<organism evidence="5">
    <name type="scientific">viral metagenome</name>
    <dbReference type="NCBI Taxonomy" id="1070528"/>
    <lineage>
        <taxon>unclassified sequences</taxon>
        <taxon>metagenomes</taxon>
        <taxon>organismal metagenomes</taxon>
    </lineage>
</organism>
<dbReference type="GO" id="GO:0016579">
    <property type="term" value="P:protein deubiquitination"/>
    <property type="evidence" value="ECO:0007669"/>
    <property type="project" value="TreeGrafter"/>
</dbReference>
<dbReference type="Gene3D" id="3.90.70.80">
    <property type="match status" value="1"/>
</dbReference>
<feature type="domain" description="OTU" evidence="4">
    <location>
        <begin position="1"/>
        <end position="132"/>
    </location>
</feature>
<dbReference type="GO" id="GO:0005634">
    <property type="term" value="C:nucleus"/>
    <property type="evidence" value="ECO:0007669"/>
    <property type="project" value="TreeGrafter"/>
</dbReference>
<evidence type="ECO:0000256" key="2">
    <source>
        <dbReference type="ARBA" id="ARBA00012759"/>
    </source>
</evidence>
<dbReference type="EMBL" id="MN740284">
    <property type="protein sequence ID" value="QHT97900.1"/>
    <property type="molecule type" value="Genomic_DNA"/>
</dbReference>
<comment type="catalytic activity">
    <reaction evidence="1">
        <text>Thiol-dependent hydrolysis of ester, thioester, amide, peptide and isopeptide bonds formed by the C-terminal Gly of ubiquitin (a 76-residue protein attached to proteins as an intracellular targeting signal).</text>
        <dbReference type="EC" id="3.4.19.12"/>
    </reaction>
</comment>
<dbReference type="PROSITE" id="PS50802">
    <property type="entry name" value="OTU"/>
    <property type="match status" value="1"/>
</dbReference>
<keyword evidence="3" id="KW-0378">Hydrolase</keyword>
<dbReference type="InterPro" id="IPR003323">
    <property type="entry name" value="OTU_dom"/>
</dbReference>
<dbReference type="GO" id="GO:0005829">
    <property type="term" value="C:cytosol"/>
    <property type="evidence" value="ECO:0007669"/>
    <property type="project" value="TreeGrafter"/>
</dbReference>
<dbReference type="PANTHER" id="PTHR13312">
    <property type="entry name" value="HIV-INDUCED PROTEIN-7-LIKE PROTEASE"/>
    <property type="match status" value="1"/>
</dbReference>
<evidence type="ECO:0000313" key="5">
    <source>
        <dbReference type="EMBL" id="QHT97900.1"/>
    </source>
</evidence>
<protein>
    <recommendedName>
        <fullName evidence="2">ubiquitinyl hydrolase 1</fullName>
        <ecNumber evidence="2">3.4.19.12</ecNumber>
    </recommendedName>
</protein>
<dbReference type="SUPFAM" id="SSF54001">
    <property type="entry name" value="Cysteine proteinases"/>
    <property type="match status" value="1"/>
</dbReference>
<evidence type="ECO:0000256" key="1">
    <source>
        <dbReference type="ARBA" id="ARBA00000707"/>
    </source>
</evidence>
<reference evidence="5" key="1">
    <citation type="journal article" date="2020" name="Nature">
        <title>Giant virus diversity and host interactions through global metagenomics.</title>
        <authorList>
            <person name="Schulz F."/>
            <person name="Roux S."/>
            <person name="Paez-Espino D."/>
            <person name="Jungbluth S."/>
            <person name="Walsh D.A."/>
            <person name="Denef V.J."/>
            <person name="McMahon K.D."/>
            <person name="Konstantinidis K.T."/>
            <person name="Eloe-Fadrosh E.A."/>
            <person name="Kyrpides N.C."/>
            <person name="Woyke T."/>
        </authorList>
    </citation>
    <scope>NUCLEOTIDE SEQUENCE</scope>
    <source>
        <strain evidence="5">GVMAG-M-3300025572-1</strain>
    </source>
</reference>
<evidence type="ECO:0000259" key="4">
    <source>
        <dbReference type="PROSITE" id="PS50802"/>
    </source>
</evidence>
<evidence type="ECO:0000256" key="3">
    <source>
        <dbReference type="ARBA" id="ARBA00022801"/>
    </source>
</evidence>
<dbReference type="GO" id="GO:0004843">
    <property type="term" value="F:cysteine-type deubiquitinase activity"/>
    <property type="evidence" value="ECO:0007669"/>
    <property type="project" value="UniProtKB-EC"/>
</dbReference>
<dbReference type="GO" id="GO:0030968">
    <property type="term" value="P:endoplasmic reticulum unfolded protein response"/>
    <property type="evidence" value="ECO:0007669"/>
    <property type="project" value="TreeGrafter"/>
</dbReference>
<sequence>MRIHRIRGDGNCLFASCGYHLKIKPCCLRTRVARVIRDYPSLLISEIPLSKWIEEAGYNPETYARHISRSGVMGTGIELAIISILYRRTIRVHQVKDGRMTQIAEYFPEFGRPISLLFSGPSSAGHYDALID</sequence>
<name>A0A6C0IZ94_9ZZZZ</name>
<dbReference type="EC" id="3.4.19.12" evidence="2"/>
<proteinExistence type="predicted"/>
<dbReference type="GO" id="GO:0036503">
    <property type="term" value="P:ERAD pathway"/>
    <property type="evidence" value="ECO:0007669"/>
    <property type="project" value="TreeGrafter"/>
</dbReference>
<dbReference type="InterPro" id="IPR038765">
    <property type="entry name" value="Papain-like_cys_pep_sf"/>
</dbReference>
<dbReference type="PANTHER" id="PTHR13312:SF0">
    <property type="entry name" value="UBIQUITIN THIOESTERASE OTU1"/>
    <property type="match status" value="1"/>
</dbReference>
<dbReference type="AlphaFoldDB" id="A0A6C0IZ94"/>
<accession>A0A6C0IZ94</accession>
<dbReference type="Pfam" id="PF02338">
    <property type="entry name" value="OTU"/>
    <property type="match status" value="1"/>
</dbReference>
<dbReference type="CDD" id="cd22744">
    <property type="entry name" value="OTU"/>
    <property type="match status" value="1"/>
</dbReference>